<feature type="region of interest" description="Disordered" evidence="1">
    <location>
        <begin position="134"/>
        <end position="163"/>
    </location>
</feature>
<name>A0ABC8TIR9_9AQUA</name>
<dbReference type="PANTHER" id="PTHR35708">
    <property type="entry name" value="GB|AAD25831.1"/>
    <property type="match status" value="1"/>
</dbReference>
<dbReference type="Proteomes" id="UP001642360">
    <property type="component" value="Unassembled WGS sequence"/>
</dbReference>
<organism evidence="3 4">
    <name type="scientific">Ilex paraguariensis</name>
    <name type="common">yerba mate</name>
    <dbReference type="NCBI Taxonomy" id="185542"/>
    <lineage>
        <taxon>Eukaryota</taxon>
        <taxon>Viridiplantae</taxon>
        <taxon>Streptophyta</taxon>
        <taxon>Embryophyta</taxon>
        <taxon>Tracheophyta</taxon>
        <taxon>Spermatophyta</taxon>
        <taxon>Magnoliopsida</taxon>
        <taxon>eudicotyledons</taxon>
        <taxon>Gunneridae</taxon>
        <taxon>Pentapetalae</taxon>
        <taxon>asterids</taxon>
        <taxon>campanulids</taxon>
        <taxon>Aquifoliales</taxon>
        <taxon>Aquifoliaceae</taxon>
        <taxon>Ilex</taxon>
    </lineage>
</organism>
<dbReference type="EMBL" id="CAUOFW020004769">
    <property type="protein sequence ID" value="CAK9167203.1"/>
    <property type="molecule type" value="Genomic_DNA"/>
</dbReference>
<evidence type="ECO:0000313" key="4">
    <source>
        <dbReference type="Proteomes" id="UP001642360"/>
    </source>
</evidence>
<gene>
    <name evidence="3" type="ORF">ILEXP_LOCUS36461</name>
</gene>
<keyword evidence="2" id="KW-0472">Membrane</keyword>
<evidence type="ECO:0000256" key="1">
    <source>
        <dbReference type="SAM" id="MobiDB-lite"/>
    </source>
</evidence>
<feature type="transmembrane region" description="Helical" evidence="2">
    <location>
        <begin position="21"/>
        <end position="54"/>
    </location>
</feature>
<evidence type="ECO:0000313" key="3">
    <source>
        <dbReference type="EMBL" id="CAK9167203.1"/>
    </source>
</evidence>
<dbReference type="AlphaFoldDB" id="A0ABC8TIR9"/>
<keyword evidence="4" id="KW-1185">Reference proteome</keyword>
<keyword evidence="2" id="KW-0812">Transmembrane</keyword>
<accession>A0ABC8TIR9</accession>
<keyword evidence="2" id="KW-1133">Transmembrane helix</keyword>
<sequence length="244" mass="27017">MTLKNIVEDQMASRMCILKNPITWIVILVPLFLCAGFSCTFCFSLLITSLVLILSTLFFTFSKQNPALVRIPVQDEALSSDKKCPLQVEEESIQQPQSEVITEITEVQENGVVVHSQDYVARSLDLCLENESIDHPTSSEDSDVDWSFSGEAGRGPDCSDGSISDEESLIEIALPSGQSIGSKEASPKFNLLQKLPDFSLESIFKQDSLVELLAEINEVNEEENLIEIDISMGSIKCSRFEIEA</sequence>
<evidence type="ECO:0008006" key="5">
    <source>
        <dbReference type="Google" id="ProtNLM"/>
    </source>
</evidence>
<reference evidence="3 4" key="1">
    <citation type="submission" date="2024-02" db="EMBL/GenBank/DDBJ databases">
        <authorList>
            <person name="Vignale AGUSTIN F."/>
            <person name="Sosa J E."/>
            <person name="Modenutti C."/>
        </authorList>
    </citation>
    <scope>NUCLEOTIDE SEQUENCE [LARGE SCALE GENOMIC DNA]</scope>
</reference>
<comment type="caution">
    <text evidence="3">The sequence shown here is derived from an EMBL/GenBank/DDBJ whole genome shotgun (WGS) entry which is preliminary data.</text>
</comment>
<protein>
    <recommendedName>
        <fullName evidence="5">Transmembrane protein</fullName>
    </recommendedName>
</protein>
<proteinExistence type="predicted"/>
<dbReference type="PANTHER" id="PTHR35708:SF3">
    <property type="entry name" value="GB|AAD25831.1"/>
    <property type="match status" value="1"/>
</dbReference>
<evidence type="ECO:0000256" key="2">
    <source>
        <dbReference type="SAM" id="Phobius"/>
    </source>
</evidence>